<gene>
    <name evidence="9" type="ORF">SAMN05443507_11094</name>
</gene>
<evidence type="ECO:0000256" key="4">
    <source>
        <dbReference type="ARBA" id="ARBA00022692"/>
    </source>
</evidence>
<dbReference type="PROSITE" id="PS50928">
    <property type="entry name" value="ABC_TM1"/>
    <property type="match status" value="1"/>
</dbReference>
<feature type="transmembrane region" description="Helical" evidence="7">
    <location>
        <begin position="31"/>
        <end position="54"/>
    </location>
</feature>
<dbReference type="InterPro" id="IPR000515">
    <property type="entry name" value="MetI-like"/>
</dbReference>
<organism evidence="9 10">
    <name type="scientific">Alicyclobacillus tolerans</name>
    <dbReference type="NCBI Taxonomy" id="90970"/>
    <lineage>
        <taxon>Bacteria</taxon>
        <taxon>Bacillati</taxon>
        <taxon>Bacillota</taxon>
        <taxon>Bacilli</taxon>
        <taxon>Bacillales</taxon>
        <taxon>Alicyclobacillaceae</taxon>
        <taxon>Alicyclobacillus</taxon>
    </lineage>
</organism>
<dbReference type="GO" id="GO:0055085">
    <property type="term" value="P:transmembrane transport"/>
    <property type="evidence" value="ECO:0007669"/>
    <property type="project" value="InterPro"/>
</dbReference>
<dbReference type="OrthoDB" id="31780at2"/>
<comment type="similarity">
    <text evidence="7">Belongs to the binding-protein-dependent transport system permease family.</text>
</comment>
<evidence type="ECO:0000256" key="3">
    <source>
        <dbReference type="ARBA" id="ARBA00022475"/>
    </source>
</evidence>
<feature type="domain" description="ABC transmembrane type-1" evidence="8">
    <location>
        <begin position="89"/>
        <end position="280"/>
    </location>
</feature>
<feature type="transmembrane region" description="Helical" evidence="7">
    <location>
        <begin position="211"/>
        <end position="232"/>
    </location>
</feature>
<keyword evidence="6 7" id="KW-0472">Membrane</keyword>
<feature type="transmembrane region" description="Helical" evidence="7">
    <location>
        <begin position="157"/>
        <end position="175"/>
    </location>
</feature>
<feature type="transmembrane region" description="Helical" evidence="7">
    <location>
        <begin position="258"/>
        <end position="279"/>
    </location>
</feature>
<evidence type="ECO:0000259" key="8">
    <source>
        <dbReference type="PROSITE" id="PS50928"/>
    </source>
</evidence>
<reference evidence="10" key="1">
    <citation type="submission" date="2016-11" db="EMBL/GenBank/DDBJ databases">
        <authorList>
            <person name="Varghese N."/>
            <person name="Submissions S."/>
        </authorList>
    </citation>
    <scope>NUCLEOTIDE SEQUENCE [LARGE SCALE GENOMIC DNA]</scope>
    <source>
        <strain evidence="10">USBA-503</strain>
    </source>
</reference>
<keyword evidence="10" id="KW-1185">Reference proteome</keyword>
<feature type="transmembrane region" description="Helical" evidence="7">
    <location>
        <begin position="88"/>
        <end position="112"/>
    </location>
</feature>
<dbReference type="Pfam" id="PF00528">
    <property type="entry name" value="BPD_transp_1"/>
    <property type="match status" value="1"/>
</dbReference>
<dbReference type="STRING" id="1830138.SAMN05443507_11094"/>
<keyword evidence="2 7" id="KW-0813">Transport</keyword>
<dbReference type="PANTHER" id="PTHR43744">
    <property type="entry name" value="ABC TRANSPORTER PERMEASE PROTEIN MG189-RELATED-RELATED"/>
    <property type="match status" value="1"/>
</dbReference>
<evidence type="ECO:0000313" key="10">
    <source>
        <dbReference type="Proteomes" id="UP000184016"/>
    </source>
</evidence>
<comment type="subcellular location">
    <subcellularLocation>
        <location evidence="1 7">Cell membrane</location>
        <topology evidence="1 7">Multi-pass membrane protein</topology>
    </subcellularLocation>
</comment>
<dbReference type="AlphaFoldDB" id="A0A1M6QRG9"/>
<dbReference type="PANTHER" id="PTHR43744:SF12">
    <property type="entry name" value="ABC TRANSPORTER PERMEASE PROTEIN MG189-RELATED"/>
    <property type="match status" value="1"/>
</dbReference>
<dbReference type="GO" id="GO:0005886">
    <property type="term" value="C:plasma membrane"/>
    <property type="evidence" value="ECO:0007669"/>
    <property type="project" value="UniProtKB-SubCell"/>
</dbReference>
<feature type="transmembrane region" description="Helical" evidence="7">
    <location>
        <begin position="124"/>
        <end position="145"/>
    </location>
</feature>
<dbReference type="Gene3D" id="1.10.3720.10">
    <property type="entry name" value="MetI-like"/>
    <property type="match status" value="1"/>
</dbReference>
<keyword evidence="4 7" id="KW-0812">Transmembrane</keyword>
<dbReference type="Proteomes" id="UP000184016">
    <property type="component" value="Unassembled WGS sequence"/>
</dbReference>
<evidence type="ECO:0000256" key="7">
    <source>
        <dbReference type="RuleBase" id="RU363032"/>
    </source>
</evidence>
<protein>
    <submittedName>
        <fullName evidence="9">Carbohydrate ABC transporter membrane protein 2, CUT1 family</fullName>
    </submittedName>
</protein>
<keyword evidence="5 7" id="KW-1133">Transmembrane helix</keyword>
<keyword evidence="3" id="KW-1003">Cell membrane</keyword>
<dbReference type="RefSeq" id="WP_083574165.1">
    <property type="nucleotide sequence ID" value="NZ_FRAF01000010.1"/>
</dbReference>
<dbReference type="InterPro" id="IPR035906">
    <property type="entry name" value="MetI-like_sf"/>
</dbReference>
<proteinExistence type="inferred from homology"/>
<dbReference type="EMBL" id="FRAF01000010">
    <property type="protein sequence ID" value="SHK22861.1"/>
    <property type="molecule type" value="Genomic_DNA"/>
</dbReference>
<evidence type="ECO:0000256" key="2">
    <source>
        <dbReference type="ARBA" id="ARBA00022448"/>
    </source>
</evidence>
<evidence type="ECO:0000256" key="1">
    <source>
        <dbReference type="ARBA" id="ARBA00004651"/>
    </source>
</evidence>
<dbReference type="SUPFAM" id="SSF161098">
    <property type="entry name" value="MetI-like"/>
    <property type="match status" value="1"/>
</dbReference>
<accession>A0A1M6QRG9</accession>
<dbReference type="CDD" id="cd06261">
    <property type="entry name" value="TM_PBP2"/>
    <property type="match status" value="1"/>
</dbReference>
<evidence type="ECO:0000256" key="6">
    <source>
        <dbReference type="ARBA" id="ARBA00023136"/>
    </source>
</evidence>
<evidence type="ECO:0000256" key="5">
    <source>
        <dbReference type="ARBA" id="ARBA00022989"/>
    </source>
</evidence>
<sequence>MGTPSDVMTLRETVWPKKTSRTARYSSSWRIVITGVLAIVFFAPFWWMVVISLLPNRLVLSFPPQWFPFHPEWRNFFLAWEQPYFARYLINSLLVSVAIVIGQLMTSSLAAYAIARISFSGRRLVYWVLLVTLMIPGQVTFIPVFLIMKHLGWIDTYQALIVPFIGSAFATFWLIQSFRQVPQVILDAAQIDGAEHFWIFMRIILPLNKSALLSIAFLNFVFHYNDFFWPLIVTQSNSMRTFPVGLSYLIASDGSGTMWNVLMASTLIGIVPVLLIFFVGQRFLVQGISSAGIKE</sequence>
<name>A0A1M6QRG9_9BACL</name>
<evidence type="ECO:0000313" key="9">
    <source>
        <dbReference type="EMBL" id="SHK22861.1"/>
    </source>
</evidence>